<feature type="region of interest" description="Disordered" evidence="1">
    <location>
        <begin position="728"/>
        <end position="780"/>
    </location>
</feature>
<gene>
    <name evidence="2" type="ORF">HK097_001820</name>
</gene>
<feature type="region of interest" description="Disordered" evidence="1">
    <location>
        <begin position="263"/>
        <end position="294"/>
    </location>
</feature>
<proteinExistence type="predicted"/>
<feature type="region of interest" description="Disordered" evidence="1">
    <location>
        <begin position="137"/>
        <end position="245"/>
    </location>
</feature>
<dbReference type="AlphaFoldDB" id="A0AAD5S401"/>
<sequence>MSGVSTVSDSVKMRVSVAGLPNERCSSKVSREWLDSHNIEYDADMGATPLRRLVYVTMATERGLSFSPEATDKELHALLEEHMRRHKASSSPPPRKKKCASRIDRLEAMMEQSTAMMQQVASALQVLTERPPIIVKREVKQERAPPRSTPIEIDLTSDNEEEQREHSRPSEDFSPGPTGGHSSPPNETPPPSLSAGPSEARQSRSVNAASTPRPRSPSPADYGDPSWTWNRSRAAAQSSADADSNVVITEAPPLDGDVVMTEAGSSARTRPVNRKGKRSIQVVDSDSEQEEGGEEMDYYSMNEDVLRSLMQRKGLDATGSRARMAFLLQKHEAGDTWVDDPVPQIPADPITFQTCKKILDRTVDNHNTHKQYLGYFRRLDERGALHNLCDPDYIKTEYLVRQRKKDGNLKKRQPQTVGKLPDAFDLVFKEMEEMQVFRLLFNNNRRNLDEVKAAGSKQELMMLFKELRDLYRPWAIERNEAETQKRREKDPELTEQQKAQCVLPTQAMLEDDRFKKRHRKEGFKDQLQLIYTCQEWLKLHLHINRDALRNDLAKLRVDDPIIKNGRVYIDYNAKQIIIYRPNKTGTDWNYDTLIKVDRQETWEMLMEMVRVQKLLGRKYVFCNTYICNRGEKKGKWVRQSENYYGKTFSEYFGRVFKTKDRKFSPRMLRTLATCEQNVQDNVPQAYELPYRQAKGKNHSVVRQMENDYNNRAVPAYAEAEYAKRKAAEAARPASPILFADDGEDDEADSAAQSDAADDTAPLPPSVFDTDSNGKDIAPRN</sequence>
<evidence type="ECO:0000313" key="3">
    <source>
        <dbReference type="Proteomes" id="UP001212841"/>
    </source>
</evidence>
<feature type="compositionally biased region" description="Low complexity" evidence="1">
    <location>
        <begin position="231"/>
        <end position="244"/>
    </location>
</feature>
<name>A0AAD5S401_9FUNG</name>
<comment type="caution">
    <text evidence="2">The sequence shown here is derived from an EMBL/GenBank/DDBJ whole genome shotgun (WGS) entry which is preliminary data.</text>
</comment>
<reference evidence="2" key="1">
    <citation type="submission" date="2020-05" db="EMBL/GenBank/DDBJ databases">
        <title>Phylogenomic resolution of chytrid fungi.</title>
        <authorList>
            <person name="Stajich J.E."/>
            <person name="Amses K."/>
            <person name="Simmons R."/>
            <person name="Seto K."/>
            <person name="Myers J."/>
            <person name="Bonds A."/>
            <person name="Quandt C.A."/>
            <person name="Barry K."/>
            <person name="Liu P."/>
            <person name="Grigoriev I."/>
            <person name="Longcore J.E."/>
            <person name="James T.Y."/>
        </authorList>
    </citation>
    <scope>NUCLEOTIDE SEQUENCE</scope>
    <source>
        <strain evidence="2">JEL0318</strain>
    </source>
</reference>
<keyword evidence="3" id="KW-1185">Reference proteome</keyword>
<evidence type="ECO:0000313" key="2">
    <source>
        <dbReference type="EMBL" id="KAJ3043084.1"/>
    </source>
</evidence>
<dbReference type="Proteomes" id="UP001212841">
    <property type="component" value="Unassembled WGS sequence"/>
</dbReference>
<feature type="compositionally biased region" description="Low complexity" evidence="1">
    <location>
        <begin position="174"/>
        <end position="185"/>
    </location>
</feature>
<protein>
    <submittedName>
        <fullName evidence="2">Uncharacterized protein</fullName>
    </submittedName>
</protein>
<feature type="compositionally biased region" description="Low complexity" evidence="1">
    <location>
        <begin position="749"/>
        <end position="760"/>
    </location>
</feature>
<feature type="compositionally biased region" description="Basic and acidic residues" evidence="1">
    <location>
        <begin position="771"/>
        <end position="780"/>
    </location>
</feature>
<dbReference type="EMBL" id="JADGJD010001377">
    <property type="protein sequence ID" value="KAJ3043084.1"/>
    <property type="molecule type" value="Genomic_DNA"/>
</dbReference>
<accession>A0AAD5S401</accession>
<evidence type="ECO:0000256" key="1">
    <source>
        <dbReference type="SAM" id="MobiDB-lite"/>
    </source>
</evidence>
<organism evidence="2 3">
    <name type="scientific">Rhizophlyctis rosea</name>
    <dbReference type="NCBI Taxonomy" id="64517"/>
    <lineage>
        <taxon>Eukaryota</taxon>
        <taxon>Fungi</taxon>
        <taxon>Fungi incertae sedis</taxon>
        <taxon>Chytridiomycota</taxon>
        <taxon>Chytridiomycota incertae sedis</taxon>
        <taxon>Chytridiomycetes</taxon>
        <taxon>Rhizophlyctidales</taxon>
        <taxon>Rhizophlyctidaceae</taxon>
        <taxon>Rhizophlyctis</taxon>
    </lineage>
</organism>
<feature type="compositionally biased region" description="Acidic residues" evidence="1">
    <location>
        <begin position="285"/>
        <end position="294"/>
    </location>
</feature>